<dbReference type="Proteomes" id="UP000295554">
    <property type="component" value="Unassembled WGS sequence"/>
</dbReference>
<sequence length="102" mass="11931">MSTSILRITAREFCEREGVTEEQVITIVEQGIARPAAGGKAGDWEFDTTSARWMHKAVRLHRDLDLDWVATAMLVDLLRQRDRLHRENQQLRQQLQRFLVED</sequence>
<dbReference type="EMBL" id="SMSE01000006">
    <property type="protein sequence ID" value="TDG11414.1"/>
    <property type="molecule type" value="Genomic_DNA"/>
</dbReference>
<protein>
    <submittedName>
        <fullName evidence="2">Chaperone modulatory protein CbpM</fullName>
    </submittedName>
</protein>
<feature type="coiled-coil region" evidence="1">
    <location>
        <begin position="74"/>
        <end position="101"/>
    </location>
</feature>
<evidence type="ECO:0000256" key="1">
    <source>
        <dbReference type="SAM" id="Coils"/>
    </source>
</evidence>
<evidence type="ECO:0000313" key="3">
    <source>
        <dbReference type="Proteomes" id="UP000295554"/>
    </source>
</evidence>
<dbReference type="Pfam" id="PF13591">
    <property type="entry name" value="MerR_2"/>
    <property type="match status" value="1"/>
</dbReference>
<dbReference type="RefSeq" id="WP_133215596.1">
    <property type="nucleotide sequence ID" value="NZ_SMSE01000006.1"/>
</dbReference>
<keyword evidence="3" id="KW-1185">Reference proteome</keyword>
<evidence type="ECO:0000313" key="2">
    <source>
        <dbReference type="EMBL" id="TDG11414.1"/>
    </source>
</evidence>
<name>A0A4R5LN81_9GAMM</name>
<reference evidence="2 3" key="1">
    <citation type="submission" date="2019-03" db="EMBL/GenBank/DDBJ databases">
        <title>Seongchinamella monodicae gen. nov., sp. nov., a novel member of the Gammaproteobacteria isolated from a tidal mudflat of beach.</title>
        <authorList>
            <person name="Yang H.G."/>
            <person name="Kang J.W."/>
            <person name="Lee S.D."/>
        </authorList>
    </citation>
    <scope>NUCLEOTIDE SEQUENCE [LARGE SCALE GENOMIC DNA]</scope>
    <source>
        <strain evidence="2 3">GH4-78</strain>
    </source>
</reference>
<proteinExistence type="predicted"/>
<comment type="caution">
    <text evidence="2">The sequence shown here is derived from an EMBL/GenBank/DDBJ whole genome shotgun (WGS) entry which is preliminary data.</text>
</comment>
<dbReference type="Gene3D" id="1.10.1660.10">
    <property type="match status" value="1"/>
</dbReference>
<accession>A0A4R5LN81</accession>
<dbReference type="OrthoDB" id="5567704at2"/>
<dbReference type="AlphaFoldDB" id="A0A4R5LN81"/>
<organism evidence="2 3">
    <name type="scientific">Seongchinamella unica</name>
    <dbReference type="NCBI Taxonomy" id="2547392"/>
    <lineage>
        <taxon>Bacteria</taxon>
        <taxon>Pseudomonadati</taxon>
        <taxon>Pseudomonadota</taxon>
        <taxon>Gammaproteobacteria</taxon>
        <taxon>Cellvibrionales</taxon>
        <taxon>Halieaceae</taxon>
        <taxon>Seongchinamella</taxon>
    </lineage>
</organism>
<gene>
    <name evidence="2" type="ORF">E2F43_18710</name>
</gene>
<keyword evidence="1" id="KW-0175">Coiled coil</keyword>